<keyword evidence="1" id="KW-1133">Transmembrane helix</keyword>
<organism evidence="2">
    <name type="scientific">Pontimicrobium sp. SW4</name>
    <dbReference type="NCBI Taxonomy" id="3153519"/>
    <lineage>
        <taxon>Bacteria</taxon>
        <taxon>Pseudomonadati</taxon>
        <taxon>Bacteroidota</taxon>
        <taxon>Flavobacteriia</taxon>
        <taxon>Flavobacteriales</taxon>
        <taxon>Flavobacteriaceae</taxon>
        <taxon>Pontimicrobium</taxon>
    </lineage>
</organism>
<evidence type="ECO:0000313" key="2">
    <source>
        <dbReference type="EMBL" id="XBG59814.1"/>
    </source>
</evidence>
<evidence type="ECO:0000256" key="1">
    <source>
        <dbReference type="SAM" id="Phobius"/>
    </source>
</evidence>
<dbReference type="RefSeq" id="WP_347921694.1">
    <property type="nucleotide sequence ID" value="NZ_CP157199.1"/>
</dbReference>
<keyword evidence="1" id="KW-0472">Membrane</keyword>
<feature type="transmembrane region" description="Helical" evidence="1">
    <location>
        <begin position="31"/>
        <end position="56"/>
    </location>
</feature>
<evidence type="ECO:0008006" key="3">
    <source>
        <dbReference type="Google" id="ProtNLM"/>
    </source>
</evidence>
<reference evidence="2" key="1">
    <citation type="submission" date="2024-05" db="EMBL/GenBank/DDBJ databases">
        <title>Pontimicrobium maritimus sp. nov., isolated form sea water.</title>
        <authorList>
            <person name="Muhammad N."/>
            <person name="Vuong T.Q."/>
            <person name="Han H.L."/>
            <person name="Kim S.-G."/>
        </authorList>
    </citation>
    <scope>NUCLEOTIDE SEQUENCE</scope>
    <source>
        <strain evidence="2">SW4</strain>
    </source>
</reference>
<accession>A0AAU7BNW0</accession>
<dbReference type="AlphaFoldDB" id="A0AAU7BNW0"/>
<gene>
    <name evidence="2" type="ORF">ABGB03_08060</name>
</gene>
<sequence>MENNPSAFDNFELNISTNVKRFLNEIAKWSFFLSIIGFIGIGLMVVVGLLFGTIMATLGDSPAYQLGYTAGMGAFYVIIALIYFFPVYYLYKFSRKMKRALHANENDDFESAFSNLKSHYKFIGIFAIVIISLYLIMFLLAIVGASLF</sequence>
<name>A0AAU7BNW0_9FLAO</name>
<proteinExistence type="predicted"/>
<protein>
    <recommendedName>
        <fullName evidence="3">DUF5362 domain-containing protein</fullName>
    </recommendedName>
</protein>
<keyword evidence="1" id="KW-0812">Transmembrane</keyword>
<feature type="transmembrane region" description="Helical" evidence="1">
    <location>
        <begin position="68"/>
        <end position="91"/>
    </location>
</feature>
<feature type="transmembrane region" description="Helical" evidence="1">
    <location>
        <begin position="122"/>
        <end position="147"/>
    </location>
</feature>
<dbReference type="EMBL" id="CP157199">
    <property type="protein sequence ID" value="XBG59814.1"/>
    <property type="molecule type" value="Genomic_DNA"/>
</dbReference>